<dbReference type="EMBL" id="BFEA01000090">
    <property type="protein sequence ID" value="GBG67655.1"/>
    <property type="molecule type" value="Genomic_DNA"/>
</dbReference>
<protein>
    <submittedName>
        <fullName evidence="2">Uncharacterized protein</fullName>
    </submittedName>
</protein>
<dbReference type="SMART" id="SM00671">
    <property type="entry name" value="SEL1"/>
    <property type="match status" value="2"/>
</dbReference>
<reference evidence="2 3" key="1">
    <citation type="journal article" date="2018" name="Cell">
        <title>The Chara Genome: Secondary Complexity and Implications for Plant Terrestrialization.</title>
        <authorList>
            <person name="Nishiyama T."/>
            <person name="Sakayama H."/>
            <person name="Vries J.D."/>
            <person name="Buschmann H."/>
            <person name="Saint-Marcoux D."/>
            <person name="Ullrich K.K."/>
            <person name="Haas F.B."/>
            <person name="Vanderstraeten L."/>
            <person name="Becker D."/>
            <person name="Lang D."/>
            <person name="Vosolsobe S."/>
            <person name="Rombauts S."/>
            <person name="Wilhelmsson P.K.I."/>
            <person name="Janitza P."/>
            <person name="Kern R."/>
            <person name="Heyl A."/>
            <person name="Rumpler F."/>
            <person name="Villalobos L.I.A.C."/>
            <person name="Clay J.M."/>
            <person name="Skokan R."/>
            <person name="Toyoda A."/>
            <person name="Suzuki Y."/>
            <person name="Kagoshima H."/>
            <person name="Schijlen E."/>
            <person name="Tajeshwar N."/>
            <person name="Catarino B."/>
            <person name="Hetherington A.J."/>
            <person name="Saltykova A."/>
            <person name="Bonnot C."/>
            <person name="Breuninger H."/>
            <person name="Symeonidi A."/>
            <person name="Radhakrishnan G.V."/>
            <person name="Van Nieuwerburgh F."/>
            <person name="Deforce D."/>
            <person name="Chang C."/>
            <person name="Karol K.G."/>
            <person name="Hedrich R."/>
            <person name="Ulvskov P."/>
            <person name="Glockner G."/>
            <person name="Delwiche C.F."/>
            <person name="Petrasek J."/>
            <person name="Van de Peer Y."/>
            <person name="Friml J."/>
            <person name="Beilby M."/>
            <person name="Dolan L."/>
            <person name="Kohara Y."/>
            <person name="Sugano S."/>
            <person name="Fujiyama A."/>
            <person name="Delaux P.-M."/>
            <person name="Quint M."/>
            <person name="TheiBen G."/>
            <person name="Hagemann M."/>
            <person name="Harholt J."/>
            <person name="Dunand C."/>
            <person name="Zachgo S."/>
            <person name="Langdale J."/>
            <person name="Maumus F."/>
            <person name="Straeten D.V.D."/>
            <person name="Gould S.B."/>
            <person name="Rensing S.A."/>
        </authorList>
    </citation>
    <scope>NUCLEOTIDE SEQUENCE [LARGE SCALE GENOMIC DNA]</scope>
    <source>
        <strain evidence="2 3">S276</strain>
    </source>
</reference>
<accession>A0A388KC70</accession>
<dbReference type="PANTHER" id="PTHR45500">
    <property type="entry name" value="OS02G0202600 PROTEIN"/>
    <property type="match status" value="1"/>
</dbReference>
<keyword evidence="3" id="KW-1185">Reference proteome</keyword>
<dbReference type="SUPFAM" id="SSF81901">
    <property type="entry name" value="HCP-like"/>
    <property type="match status" value="1"/>
</dbReference>
<sequence length="453" mass="47615">MVTTPGKHLVFATRRAVNELSQCLLRHVLLPTGLINSNLRPAQRQHAGACRRVDAINSAASASASASASSSSSSAAAEAEAEAEAAAAPAVAGGGGGGGTGFLQPSFAEDASEFERRAKEGLLGQGDSTAGMQSIRQRSRVTDWSSMGGVVVPTLRQAGVGEGGAAALQRGMQLLDAIRMMSPGNERYFPTMMKAQECFHVALSADQDDARAMLALACLHLDFDGPVHSPENGAELLLHAAEMQLPEAQYELGCRLRGADDAEAGAIAETARVAICQKVPDPLSASLRYLEAAARERHPRALLVVGTAYFTGDTVVQDLDKAEACFAEAADLGLAEAAAVYGAFIAKGLSRRYRPSGAVAPCNDPGNEGRSGNRQEEDKGTDPEHRDEGPYRSVEPSEEGRSQEGEMESSQADGLHVAKEHHLQIARMLFEQAAGDGNEVAMAWLKAGKLLAQ</sequence>
<feature type="region of interest" description="Disordered" evidence="1">
    <location>
        <begin position="121"/>
        <end position="141"/>
    </location>
</feature>
<feature type="compositionally biased region" description="Basic and acidic residues" evidence="1">
    <location>
        <begin position="371"/>
        <end position="390"/>
    </location>
</feature>
<organism evidence="2 3">
    <name type="scientific">Chara braunii</name>
    <name type="common">Braun's stonewort</name>
    <dbReference type="NCBI Taxonomy" id="69332"/>
    <lineage>
        <taxon>Eukaryota</taxon>
        <taxon>Viridiplantae</taxon>
        <taxon>Streptophyta</taxon>
        <taxon>Charophyceae</taxon>
        <taxon>Charales</taxon>
        <taxon>Characeae</taxon>
        <taxon>Chara</taxon>
    </lineage>
</organism>
<dbReference type="Proteomes" id="UP000265515">
    <property type="component" value="Unassembled WGS sequence"/>
</dbReference>
<name>A0A388KC70_CHABU</name>
<dbReference type="InterPro" id="IPR006597">
    <property type="entry name" value="Sel1-like"/>
</dbReference>
<dbReference type="OrthoDB" id="2384430at2759"/>
<dbReference type="PANTHER" id="PTHR45500:SF1">
    <property type="entry name" value="OS02G0202600 PROTEIN"/>
    <property type="match status" value="1"/>
</dbReference>
<gene>
    <name evidence="2" type="ORF">CBR_g783</name>
</gene>
<dbReference type="STRING" id="69332.A0A388KC70"/>
<evidence type="ECO:0000256" key="1">
    <source>
        <dbReference type="SAM" id="MobiDB-lite"/>
    </source>
</evidence>
<feature type="region of interest" description="Disordered" evidence="1">
    <location>
        <begin position="357"/>
        <end position="415"/>
    </location>
</feature>
<feature type="compositionally biased region" description="Polar residues" evidence="1">
    <location>
        <begin position="126"/>
        <end position="136"/>
    </location>
</feature>
<dbReference type="Gramene" id="GBG67655">
    <property type="protein sequence ID" value="GBG67655"/>
    <property type="gene ID" value="CBR_g783"/>
</dbReference>
<dbReference type="AlphaFoldDB" id="A0A388KC70"/>
<dbReference type="InterPro" id="IPR011990">
    <property type="entry name" value="TPR-like_helical_dom_sf"/>
</dbReference>
<evidence type="ECO:0000313" key="3">
    <source>
        <dbReference type="Proteomes" id="UP000265515"/>
    </source>
</evidence>
<comment type="caution">
    <text evidence="2">The sequence shown here is derived from an EMBL/GenBank/DDBJ whole genome shotgun (WGS) entry which is preliminary data.</text>
</comment>
<proteinExistence type="predicted"/>
<dbReference type="Gene3D" id="1.25.40.10">
    <property type="entry name" value="Tetratricopeptide repeat domain"/>
    <property type="match status" value="1"/>
</dbReference>
<evidence type="ECO:0000313" key="2">
    <source>
        <dbReference type="EMBL" id="GBG67655.1"/>
    </source>
</evidence>